<keyword evidence="3" id="KW-1185">Reference proteome</keyword>
<proteinExistence type="predicted"/>
<dbReference type="EMBL" id="MPUH01000293">
    <property type="protein sequence ID" value="OMJ83724.1"/>
    <property type="molecule type" value="Genomic_DNA"/>
</dbReference>
<sequence>MDNQEIQALEKFILSKLCEKAKKPNLSIPEDLLKAFPPESPIKKYLEARRLLASDSTNPDLNEILQQMKSSNSPFYNKCQLHKWLIDYDKTLNPSILQEINKKYFNFSFDYAPPRNVQSQEAEIYPEKLDLVIQNLSVCEKDEKAFNSLTDLGKLFIDITNTSDKIFKTILKSNYLCEHKKLPIRLIEFMKTFKITEYNWCFQKMIKSQLKDLSKIDKNVWKNDDFVKAWVMKKYYAKSEEMNISQKYEYFKYVFAKIENNKQLPNSIKSVLLYNILICEIKLGKCEEVWFMKYLPYHRSYSYYLESGVDGYSYNTYSHLFCIDLSLGEDAILRYYIEGLFEKGLKIYNKLSKFLKEDYLMKFKTEALQVKGEPLEKLDKKYINSQLLTSIELEPCKDNPKEFTRKENVKISMRIKNIQRLLVKVLELNPKNYYMKSNQEITSNIKLDGLVAKSEYTYEFSESPQIRLIKEFEFSELANKVGIFVIEFFGNSRQSRIIIKKGSLRYISKQIPSGHEFYILNEDNELCKKSGLYLDTRYYESDKTGRILIPYAKTSSQKNIILTDRKISEFVQNFPQLNEYYKLRTAFIIHEEQFVAGKTVTIYLKPKLFINGVQTSCTLLKKPKCSVKFTDCDNILSIKNFGDLEIDDSGKALELSFEFPAHISKLDIEFSSEVELNDKTMLPLNSLYVKTFNHTTNIVSLFLCFNENGYEFLMKGRNGEPIINQTIKLELSHVYWNNPISYFLTTNSQGKIILGQLSDIKSMKASFTNANNLIQYYSWEISNFKEKIEYPENIRICEGDEIKIQVKSEYKEKGIENCVRLYSIVKAGVIDSEMKFLKHDKSNNCVIIKGLRIGQYNLTFIDINHTISIHILEGGYFDRNVILQETQAIVKSRDYLSIGIKDVKVSNSRKSSNKNTITVKVSGNTTQPTSVYALFFNYLSEETNEIINTFSILSETDTAGFITFTRPYNTYMPSTLLDQEYQYILDRKQLPRFIGNSLLKPQILLKRNFIKNTETETQKAQTGDDFSEQNMQKCKDMRKYSQDPDKISGSNSVMDIPVDFLRNPAQFVIKTVEENTCTIEIPGDYSQVVLILYNSNTYAHKLVPLVQNPKHKHKDLRLLSSAINTTEVCKSKILQAEDEFKVEFSSTLLNNIDSFEKLFFMLQKLILINKSTINLKEWGFLVDWPSLTIEKKLEFYDKFTCHELNLFIYNRDKRFFTDVVLPFLQTKMKKDMIDKFLCAEELREYANFTSISKLNNLEKTLLACRLQSIDVDLSQAIVKLLLNEAEAIKTNIQLINERIEAILKNTPDDKDEKPEVSEFSPKRDEQNKILIGGKQFNLMTRSKNPIQAKAMAIKKRMRSSSSSSQDSCMRMPSRSSSSDSQDSCVKMKRPPSISLLKKSYKKAERCDSISYEKDSLPDGSPMMLCDQSAKVPVPDYYKCSESTKEFKETYYYSSKENRFSLTPGLFSELALCLISNKPWLSDKILESTQTLTEILTVLSFASLPFKAEKHSGTSCDMIAKSPCIVFYKELSNAELNINPLIIVAAKYLSYDTSTKNLTEVNQFIKETLYTCRVTVTNTTESQISACLLHQIPEGSIPITPPHKCKTNFLTIETFTTKTIEFKFYFPHSGIFDHNPGNLAIEGKIVAKIQEKTIKVSNVLDFCKLESFKDLVLSGRKDLILEYLRNKNLKSQDFSLEEIYWMMKKKDFWLEVVQIYRNQLQYNVNLWGFGFLHQDRLAVSEVLTNNDSVIRDAGWDFSSGLLKTSINNFGHVEFDPLVNARAYQLGNQNRIANTRLREVYKDFLLYLLDKKILEDSDLICLCQYFIYQERFFEAKNLYPHIKMSPSKKKIKKGPLQIQYDYLTCYLDINQAHSISSLYKNYPITTWKKYFSEVLKLLEDTDFSDITLSNFSNKEPTLNFTIENNFIHLTYENVENCTIRIYEIDLEVLFSKNPFLIKDAQGFSYVKANAEVDIQLTGNSFKVELEECKGKNVLVEVDYKTYTVSKSYFSNLLTISCVERYGVIKVMDLERNPRTAAYVKSFAKKKNGNVEFYKDGYTDIRGKFDYVSLSSDILSSVERFALLIVDDQLGSLVYEVAPPPQ</sequence>
<protein>
    <submittedName>
        <fullName evidence="2">Uncharacterized protein</fullName>
    </submittedName>
</protein>
<name>A0A1R2C3W9_9CILI</name>
<organism evidence="2 3">
    <name type="scientific">Stentor coeruleus</name>
    <dbReference type="NCBI Taxonomy" id="5963"/>
    <lineage>
        <taxon>Eukaryota</taxon>
        <taxon>Sar</taxon>
        <taxon>Alveolata</taxon>
        <taxon>Ciliophora</taxon>
        <taxon>Postciliodesmatophora</taxon>
        <taxon>Heterotrichea</taxon>
        <taxon>Heterotrichida</taxon>
        <taxon>Stentoridae</taxon>
        <taxon>Stentor</taxon>
    </lineage>
</organism>
<dbReference type="Proteomes" id="UP000187209">
    <property type="component" value="Unassembled WGS sequence"/>
</dbReference>
<feature type="compositionally biased region" description="Low complexity" evidence="1">
    <location>
        <begin position="1359"/>
        <end position="1384"/>
    </location>
</feature>
<feature type="region of interest" description="Disordered" evidence="1">
    <location>
        <begin position="1352"/>
        <end position="1388"/>
    </location>
</feature>
<accession>A0A1R2C3W9</accession>
<feature type="region of interest" description="Disordered" evidence="1">
    <location>
        <begin position="1305"/>
        <end position="1324"/>
    </location>
</feature>
<gene>
    <name evidence="2" type="ORF">SteCoe_15266</name>
</gene>
<comment type="caution">
    <text evidence="2">The sequence shown here is derived from an EMBL/GenBank/DDBJ whole genome shotgun (WGS) entry which is preliminary data.</text>
</comment>
<evidence type="ECO:0000256" key="1">
    <source>
        <dbReference type="SAM" id="MobiDB-lite"/>
    </source>
</evidence>
<dbReference type="OrthoDB" id="17798at2759"/>
<reference evidence="2 3" key="1">
    <citation type="submission" date="2016-11" db="EMBL/GenBank/DDBJ databases">
        <title>The macronuclear genome of Stentor coeruleus: a giant cell with tiny introns.</title>
        <authorList>
            <person name="Slabodnick M."/>
            <person name="Ruby J.G."/>
            <person name="Reiff S.B."/>
            <person name="Swart E.C."/>
            <person name="Gosai S."/>
            <person name="Prabakaran S."/>
            <person name="Witkowska E."/>
            <person name="Larue G.E."/>
            <person name="Fisher S."/>
            <person name="Freeman R.M."/>
            <person name="Gunawardena J."/>
            <person name="Chu W."/>
            <person name="Stover N.A."/>
            <person name="Gregory B.D."/>
            <person name="Nowacki M."/>
            <person name="Derisi J."/>
            <person name="Roy S.W."/>
            <person name="Marshall W.F."/>
            <person name="Sood P."/>
        </authorList>
    </citation>
    <scope>NUCLEOTIDE SEQUENCE [LARGE SCALE GENOMIC DNA]</scope>
    <source>
        <strain evidence="2">WM001</strain>
    </source>
</reference>
<evidence type="ECO:0000313" key="2">
    <source>
        <dbReference type="EMBL" id="OMJ83724.1"/>
    </source>
</evidence>
<evidence type="ECO:0000313" key="3">
    <source>
        <dbReference type="Proteomes" id="UP000187209"/>
    </source>
</evidence>